<comment type="caution">
    <text evidence="1">The sequence shown here is derived from an EMBL/GenBank/DDBJ whole genome shotgun (WGS) entry which is preliminary data.</text>
</comment>
<evidence type="ECO:0000313" key="1">
    <source>
        <dbReference type="EMBL" id="GAH40121.1"/>
    </source>
</evidence>
<feature type="non-terminal residue" evidence="1">
    <location>
        <position position="1"/>
    </location>
</feature>
<name>X1F3B4_9ZZZZ</name>
<dbReference type="AlphaFoldDB" id="X1F3B4"/>
<sequence length="72" mass="8176">EQWEGMFIEECEKGLKHRLRGLSDWEFKVEIVIFSSFRNAGAPNPIPTTSSFVNPLLAIKETIFSPTYSVAD</sequence>
<organism evidence="1">
    <name type="scientific">marine sediment metagenome</name>
    <dbReference type="NCBI Taxonomy" id="412755"/>
    <lineage>
        <taxon>unclassified sequences</taxon>
        <taxon>metagenomes</taxon>
        <taxon>ecological metagenomes</taxon>
    </lineage>
</organism>
<gene>
    <name evidence="1" type="ORF">S03H2_16357</name>
</gene>
<protein>
    <submittedName>
        <fullName evidence="1">Uncharacterized protein</fullName>
    </submittedName>
</protein>
<reference evidence="1" key="1">
    <citation type="journal article" date="2014" name="Front. Microbiol.">
        <title>High frequency of phylogenetically diverse reductive dehalogenase-homologous genes in deep subseafloor sedimentary metagenomes.</title>
        <authorList>
            <person name="Kawai M."/>
            <person name="Futagami T."/>
            <person name="Toyoda A."/>
            <person name="Takaki Y."/>
            <person name="Nishi S."/>
            <person name="Hori S."/>
            <person name="Arai W."/>
            <person name="Tsubouchi T."/>
            <person name="Morono Y."/>
            <person name="Uchiyama I."/>
            <person name="Ito T."/>
            <person name="Fujiyama A."/>
            <person name="Inagaki F."/>
            <person name="Takami H."/>
        </authorList>
    </citation>
    <scope>NUCLEOTIDE SEQUENCE</scope>
    <source>
        <strain evidence="1">Expedition CK06-06</strain>
    </source>
</reference>
<accession>X1F3B4</accession>
<proteinExistence type="predicted"/>
<dbReference type="EMBL" id="BARU01008352">
    <property type="protein sequence ID" value="GAH40121.1"/>
    <property type="molecule type" value="Genomic_DNA"/>
</dbReference>